<dbReference type="SMART" id="SM00129">
    <property type="entry name" value="KISc"/>
    <property type="match status" value="1"/>
</dbReference>
<feature type="region of interest" description="Disordered" evidence="5">
    <location>
        <begin position="949"/>
        <end position="1026"/>
    </location>
</feature>
<name>A0AA36JHZ4_9DINO</name>
<feature type="compositionally biased region" description="Low complexity" evidence="5">
    <location>
        <begin position="966"/>
        <end position="989"/>
    </location>
</feature>
<dbReference type="InterPro" id="IPR027417">
    <property type="entry name" value="P-loop_NTPase"/>
</dbReference>
<evidence type="ECO:0000313" key="8">
    <source>
        <dbReference type="Proteomes" id="UP001178507"/>
    </source>
</evidence>
<feature type="region of interest" description="Disordered" evidence="5">
    <location>
        <begin position="1168"/>
        <end position="1195"/>
    </location>
</feature>
<dbReference type="EMBL" id="CAUJNA010003583">
    <property type="protein sequence ID" value="CAJ1405399.1"/>
    <property type="molecule type" value="Genomic_DNA"/>
</dbReference>
<dbReference type="PROSITE" id="PS00411">
    <property type="entry name" value="KINESIN_MOTOR_1"/>
    <property type="match status" value="1"/>
</dbReference>
<dbReference type="FunFam" id="3.40.850.10:FF:000063">
    <property type="entry name" value="Kinesin-like protein"/>
    <property type="match status" value="1"/>
</dbReference>
<feature type="coiled-coil region" evidence="4">
    <location>
        <begin position="1984"/>
        <end position="2046"/>
    </location>
</feature>
<dbReference type="InterPro" id="IPR001752">
    <property type="entry name" value="Kinesin_motor_dom"/>
</dbReference>
<feature type="compositionally biased region" description="Low complexity" evidence="5">
    <location>
        <begin position="2230"/>
        <end position="2240"/>
    </location>
</feature>
<sequence length="2240" mass="242382">MAGAGEAVVVGVRVRPFNDREINLNAVTCIEMEGPTTRIRNVDSGDEKAFTFDESFWSHDGFEDDGTGYLRPVGGSKYADQRYVFDTFGQRVLDNAWNGFHCCLFAYGQTGAGKSYSMVGYGNNKGIVPISCEEIFSRIGKEKDPTKRYEVTVSMIEIYNEAIQDLLIDPQQRPKKGLEIRESKALGIYIDGVIKRPVESYESIETTIEEATNHRRTVGSTLMNATSSRAHTVQIIEFKAVKDGSAMVSMINLVDLAGSEKAGQTGATGDRLKEGSMINKSLSALGNVIEKLAEKGSEKKKNVLIPYRESKLTRLLQNALGGSSKTIMICALSPASSNHEETLSTLRYADRAKKIKNHAVVNENPQERLMRELREENEKLKNIFVGMQSGVMPDAKSIEEMGLRQQEIAAMEGALAELNKSWEEKVAEAKEQQEAARRRRSSLAVDSQQPMMVNLNEDKTLTGRIRHAFAEGRNLIGGLGDEDSDSDDSDDSSDESSSGSAKGTLEEHPQIELGEGVRSLAVVFRDQDDCILYAASYEGLTKTYVNGKSLQQLLTDQGVDEKDQICRQQQKPETSGIELTHKDILVFERHFFVFVSPSFCAPEILIASGQVDFAQAKREWQMEQLSGIHSSLIAGSRVGIAGGRTEELVEMETVVEAQKAEIAELKRELATAKAEIDRYKKIAGGRLTAAAVANLLGGEMSGEGDVDAQPEKISDVIKKTFADAIDKMSAVDAIFAKKVSWRELREGMRPKGGAPNGILRSGKDSPRRQMRLGLHGPWLCVFTVQNDPGALQPIFDTPIGAKDLANAMRSRGGTEESETEGTGYGPKLELFGPHLKDTKRSKEKASTPCGAPGGVGLPRIWTLPAPTLVSKVTLLRQSWHLSEARPTLGGDYKKTSFRWNIRHMLSQPNGSHKVDNLVLKEPPLLQAKLDKAEQELKGLRAKVAEVPLLPPGRAGQGRRMKGKSWPARPAAGVRPARPAAATPRPASPAGVRPPQKVAGVRPAGPQGVRPGAPRPQTPVQAPGVKRPGEVAAAGGVIKKPALPATAVGKDAPKFSVTSQSKTDDIGIQTLVGDYADKGANHGKRFYQKIQKIPGHEEIKVFLYFWDNRDDGADFSGWWFGDQVGGTQVWARNPSQLPIPPRTGWKVPWDSATAKPGLLFVDPFKAPAATPAASPAASPATTPRAPGAQDTTPNGLSARVKKATTQVELAEKGATAAAQKAKTTLAGSPAEAGLKELQQQLAKQQVALAEAQKSTTQEVNELKKLGSAGAASVGEISKLMPKIRAAQTALVEQSNAVRALLAPGGAALKEKNKEKEEKDLKEFEEGLPAAKDLTSLAEESVVAIVTMAEPIMSNPPPEGSEDLKKALDEVETTATDAQNKITEARKTITQKLATARSYAIETRKTAIAEYGALQAKLTESQKKLMPFRTFKRDFQAKVKAKQALGELADKLSAAELEVEKAAMMSIAAESGQMSEEEIAACQKVAEPAQAAVMAAVKDVDLKLKTAQAAVKEELSALKDRGMELKKKCETVVSTMKVQKQGISAQTMAATITEKVAAAEEALGLCQDAEMPFLKGIEVLPPEESAQAIGDCEASAAKADAALNQARTLVRTKQAEVKQKFPKDLQEKTLNQLSQLGLRVENCGKKIADFKKETAERKLNALLAEVVEAITAAEQKVKAHAEVAKVFSEDLNTVTEESIKEAMEKVGDLEKEATASLAEARKLMTAKQKDAKGPAASGAMQKLQGRVKTSMDELGKNRKASTYGDKLIKGKEALAEEMVNVDKAESEVAKVEKLAVPVEAVETPTDEECAELGDAIVSAQNSIKSTTKSVEANLSVPVPALKLAFNKVAERTKKVQERLDKVLAGKKGLRERSLGEAYVREGKKKTDHVDSLVEKVNDAELPFLKGIEVLPLTEAASTIECSEKAAGELQLGITEARNFLAAKSVELRAFSDKEKSKPLLEELTSLTSRINSAAQKHASFKKDTDARKKNASLQEAQERLAKLQQEVDKVTESVTPLDDEEVAEKLGNDEAKAICEKVSEQAKAAQESLDQVRHFLTARQKENQGNAQNTETVKGLQGKLAAANTALTKAKKIVSTREGAFVAKELMAEVEQMMSSLDTEVKAVETACAPLLEGGEEFLVAASLKTLAAAWRAHMTEKSLDIDGLFKAIGGGNAVPEADFLAYLEKLPEAIDHPEVEFSEEIEERPSQRPSQGWWTQMAIASPLQRSRKSSARSSHASTGSR</sequence>
<feature type="region of interest" description="Disordered" evidence="5">
    <location>
        <begin position="809"/>
        <end position="832"/>
    </location>
</feature>
<feature type="compositionally biased region" description="Acidic residues" evidence="5">
    <location>
        <begin position="480"/>
        <end position="494"/>
    </location>
</feature>
<evidence type="ECO:0000256" key="2">
    <source>
        <dbReference type="ARBA" id="ARBA00022840"/>
    </source>
</evidence>
<dbReference type="Pfam" id="PF00225">
    <property type="entry name" value="Kinesin"/>
    <property type="match status" value="1"/>
</dbReference>
<evidence type="ECO:0000256" key="1">
    <source>
        <dbReference type="ARBA" id="ARBA00022741"/>
    </source>
</evidence>
<keyword evidence="2 3" id="KW-0067">ATP-binding</keyword>
<dbReference type="InterPro" id="IPR036961">
    <property type="entry name" value="Kinesin_motor_dom_sf"/>
</dbReference>
<gene>
    <name evidence="7" type="ORF">EVOR1521_LOCUS27620</name>
</gene>
<feature type="region of interest" description="Disordered" evidence="5">
    <location>
        <begin position="475"/>
        <end position="510"/>
    </location>
</feature>
<dbReference type="PANTHER" id="PTHR47117">
    <property type="entry name" value="STAR-RELATED LIPID TRANSFER PROTEIN 9"/>
    <property type="match status" value="1"/>
</dbReference>
<dbReference type="SUPFAM" id="SSF52540">
    <property type="entry name" value="P-loop containing nucleoside triphosphate hydrolases"/>
    <property type="match status" value="1"/>
</dbReference>
<evidence type="ECO:0000256" key="5">
    <source>
        <dbReference type="SAM" id="MobiDB-lite"/>
    </source>
</evidence>
<dbReference type="PROSITE" id="PS50067">
    <property type="entry name" value="KINESIN_MOTOR_2"/>
    <property type="match status" value="1"/>
</dbReference>
<keyword evidence="8" id="KW-1185">Reference proteome</keyword>
<dbReference type="GO" id="GO:0008017">
    <property type="term" value="F:microtubule binding"/>
    <property type="evidence" value="ECO:0007669"/>
    <property type="project" value="InterPro"/>
</dbReference>
<feature type="binding site" evidence="3">
    <location>
        <begin position="108"/>
        <end position="115"/>
    </location>
    <ligand>
        <name>ATP</name>
        <dbReference type="ChEBI" id="CHEBI:30616"/>
    </ligand>
</feature>
<comment type="similarity">
    <text evidence="3">Belongs to the TRAFAC class myosin-kinesin ATPase superfamily. Kinesin family.</text>
</comment>
<dbReference type="GO" id="GO:0005524">
    <property type="term" value="F:ATP binding"/>
    <property type="evidence" value="ECO:0007669"/>
    <property type="project" value="UniProtKB-UniRule"/>
</dbReference>
<dbReference type="GO" id="GO:0003777">
    <property type="term" value="F:microtubule motor activity"/>
    <property type="evidence" value="ECO:0007669"/>
    <property type="project" value="InterPro"/>
</dbReference>
<feature type="coiled-coil region" evidence="4">
    <location>
        <begin position="648"/>
        <end position="682"/>
    </location>
</feature>
<feature type="coiled-coil region" evidence="4">
    <location>
        <begin position="1359"/>
        <end position="1386"/>
    </location>
</feature>
<keyword evidence="1 3" id="KW-0547">Nucleotide-binding</keyword>
<feature type="compositionally biased region" description="Low complexity" evidence="5">
    <location>
        <begin position="1168"/>
        <end position="1187"/>
    </location>
</feature>
<dbReference type="Proteomes" id="UP001178507">
    <property type="component" value="Unassembled WGS sequence"/>
</dbReference>
<feature type="compositionally biased region" description="Basic and acidic residues" evidence="5">
    <location>
        <begin position="426"/>
        <end position="436"/>
    </location>
</feature>
<organism evidence="7 8">
    <name type="scientific">Effrenium voratum</name>
    <dbReference type="NCBI Taxonomy" id="2562239"/>
    <lineage>
        <taxon>Eukaryota</taxon>
        <taxon>Sar</taxon>
        <taxon>Alveolata</taxon>
        <taxon>Dinophyceae</taxon>
        <taxon>Suessiales</taxon>
        <taxon>Symbiodiniaceae</taxon>
        <taxon>Effrenium</taxon>
    </lineage>
</organism>
<reference evidence="7" key="1">
    <citation type="submission" date="2023-08" db="EMBL/GenBank/DDBJ databases">
        <authorList>
            <person name="Chen Y."/>
            <person name="Shah S."/>
            <person name="Dougan E. K."/>
            <person name="Thang M."/>
            <person name="Chan C."/>
        </authorList>
    </citation>
    <scope>NUCLEOTIDE SEQUENCE</scope>
</reference>
<evidence type="ECO:0000256" key="3">
    <source>
        <dbReference type="PROSITE-ProRule" id="PRU00283"/>
    </source>
</evidence>
<dbReference type="InterPro" id="IPR019821">
    <property type="entry name" value="Kinesin_motor_CS"/>
</dbReference>
<dbReference type="PRINTS" id="PR00380">
    <property type="entry name" value="KINESINHEAVY"/>
</dbReference>
<comment type="caution">
    <text evidence="7">The sequence shown here is derived from an EMBL/GenBank/DDBJ whole genome shotgun (WGS) entry which is preliminary data.</text>
</comment>
<proteinExistence type="inferred from homology"/>
<dbReference type="GO" id="GO:0007018">
    <property type="term" value="P:microtubule-based movement"/>
    <property type="evidence" value="ECO:0007669"/>
    <property type="project" value="InterPro"/>
</dbReference>
<keyword evidence="4" id="KW-0175">Coiled coil</keyword>
<feature type="region of interest" description="Disordered" evidence="5">
    <location>
        <begin position="2219"/>
        <end position="2240"/>
    </location>
</feature>
<evidence type="ECO:0000259" key="6">
    <source>
        <dbReference type="PROSITE" id="PS50067"/>
    </source>
</evidence>
<keyword evidence="3" id="KW-0505">Motor protein</keyword>
<feature type="domain" description="Kinesin motor" evidence="6">
    <location>
        <begin position="7"/>
        <end position="355"/>
    </location>
</feature>
<accession>A0AA36JHZ4</accession>
<protein>
    <recommendedName>
        <fullName evidence="6">Kinesin motor domain-containing protein</fullName>
    </recommendedName>
</protein>
<evidence type="ECO:0000313" key="7">
    <source>
        <dbReference type="EMBL" id="CAJ1405399.1"/>
    </source>
</evidence>
<feature type="coiled-coil region" evidence="4">
    <location>
        <begin position="1650"/>
        <end position="1717"/>
    </location>
</feature>
<dbReference type="Gene3D" id="3.40.850.10">
    <property type="entry name" value="Kinesin motor domain"/>
    <property type="match status" value="1"/>
</dbReference>
<evidence type="ECO:0000256" key="4">
    <source>
        <dbReference type="SAM" id="Coils"/>
    </source>
</evidence>
<feature type="region of interest" description="Disordered" evidence="5">
    <location>
        <begin position="426"/>
        <end position="455"/>
    </location>
</feature>